<accession>A0AB36E0L8</accession>
<keyword evidence="1" id="KW-0472">Membrane</keyword>
<protein>
    <recommendedName>
        <fullName evidence="4">AsmA domain-containing protein</fullName>
    </recommendedName>
</protein>
<dbReference type="AlphaFoldDB" id="A0AB36E0L8"/>
<evidence type="ECO:0000256" key="1">
    <source>
        <dbReference type="SAM" id="Phobius"/>
    </source>
</evidence>
<dbReference type="Proteomes" id="UP000092527">
    <property type="component" value="Unassembled WGS sequence"/>
</dbReference>
<dbReference type="RefSeq" id="WP_066111301.1">
    <property type="nucleotide sequence ID" value="NZ_CP103875.1"/>
</dbReference>
<feature type="transmembrane region" description="Helical" evidence="1">
    <location>
        <begin position="6"/>
        <end position="24"/>
    </location>
</feature>
<reference evidence="2 3" key="1">
    <citation type="submission" date="2014-11" db="EMBL/GenBank/DDBJ databases">
        <title>Pan-genome of Gallibacterium spp.</title>
        <authorList>
            <person name="Kudirkiene E."/>
            <person name="Bojesen A.M."/>
        </authorList>
    </citation>
    <scope>NUCLEOTIDE SEQUENCE [LARGE SCALE GENOMIC DNA]</scope>
    <source>
        <strain evidence="2 3">18469/18</strain>
    </source>
</reference>
<dbReference type="EMBL" id="JTJU01000059">
    <property type="protein sequence ID" value="OBX08228.1"/>
    <property type="molecule type" value="Genomic_DNA"/>
</dbReference>
<evidence type="ECO:0000313" key="3">
    <source>
        <dbReference type="Proteomes" id="UP000092527"/>
    </source>
</evidence>
<name>A0AB36E0L8_9PAST</name>
<evidence type="ECO:0000313" key="2">
    <source>
        <dbReference type="EMBL" id="OBX08228.1"/>
    </source>
</evidence>
<comment type="caution">
    <text evidence="2">The sequence shown here is derived from an EMBL/GenBank/DDBJ whole genome shotgun (WGS) entry which is preliminary data.</text>
</comment>
<proteinExistence type="predicted"/>
<organism evidence="2 3">
    <name type="scientific">Gallibacterium salpingitidis</name>
    <dbReference type="NCBI Taxonomy" id="505341"/>
    <lineage>
        <taxon>Bacteria</taxon>
        <taxon>Pseudomonadati</taxon>
        <taxon>Pseudomonadota</taxon>
        <taxon>Gammaproteobacteria</taxon>
        <taxon>Pasteurellales</taxon>
        <taxon>Pasteurellaceae</taxon>
        <taxon>Gallibacterium</taxon>
    </lineage>
</organism>
<gene>
    <name evidence="2" type="ORF">QV09_09875</name>
</gene>
<keyword evidence="1" id="KW-1133">Transmembrane helix</keyword>
<keyword evidence="1" id="KW-0812">Transmembrane</keyword>
<evidence type="ECO:0008006" key="4">
    <source>
        <dbReference type="Google" id="ProtNLM"/>
    </source>
</evidence>
<sequence length="424" mass="48106">MKKWWVIGSIIIILSVVMIVRYQLNKITHSITERIAADYAIQLQPTDLTLSYFPLALSAKNIHYQQHNWQIAANEITLKFSYLGWLTGKEWIKRIDIADARLAQNDHLYLDKIAAKIEYHNAEHHQPKISLLYAENHQVTDIQGQFILQTMPDKAQFSLQQLALQWQWREPIAQMQKVQIAADVIELSQQADDLALQANRLHLNSVTLPSVKAIVGKTQSAMTLLFANNGELTIHNHKINDKEIEWNLQGQRIAATQISQLLGYQPLVLADFDLQGTATQYDGQLAQAALDFASVGGGQIKGFNILALFGNALPFAISGLEQNLQDTNFEHIEGHLQGNHQQWQLQNGEIVLHDVRLIGQGQIHPATAQCEWQFAIQPQKAEFSQYHLNLDLDGNCLSPTYRIRLDDAIKDKLKSKLQQLLEKL</sequence>